<organism evidence="2 3">
    <name type="scientific">Diatraea saccharalis</name>
    <name type="common">sugarcane borer</name>
    <dbReference type="NCBI Taxonomy" id="40085"/>
    <lineage>
        <taxon>Eukaryota</taxon>
        <taxon>Metazoa</taxon>
        <taxon>Ecdysozoa</taxon>
        <taxon>Arthropoda</taxon>
        <taxon>Hexapoda</taxon>
        <taxon>Insecta</taxon>
        <taxon>Pterygota</taxon>
        <taxon>Neoptera</taxon>
        <taxon>Endopterygota</taxon>
        <taxon>Lepidoptera</taxon>
        <taxon>Glossata</taxon>
        <taxon>Ditrysia</taxon>
        <taxon>Pyraloidea</taxon>
        <taxon>Crambidae</taxon>
        <taxon>Crambinae</taxon>
        <taxon>Diatraea</taxon>
    </lineage>
</organism>
<evidence type="ECO:0000313" key="3">
    <source>
        <dbReference type="Proteomes" id="UP001153714"/>
    </source>
</evidence>
<dbReference type="InterPro" id="IPR009832">
    <property type="entry name" value="DUF1397"/>
</dbReference>
<dbReference type="AlphaFoldDB" id="A0A9N9QWS9"/>
<name>A0A9N9QWS9_9NEOP</name>
<feature type="signal peptide" evidence="1">
    <location>
        <begin position="1"/>
        <end position="22"/>
    </location>
</feature>
<evidence type="ECO:0000256" key="1">
    <source>
        <dbReference type="SAM" id="SignalP"/>
    </source>
</evidence>
<dbReference type="Pfam" id="PF07165">
    <property type="entry name" value="DUF1397"/>
    <property type="match status" value="1"/>
</dbReference>
<evidence type="ECO:0000313" key="2">
    <source>
        <dbReference type="EMBL" id="CAG9784887.1"/>
    </source>
</evidence>
<protein>
    <submittedName>
        <fullName evidence="2">Uncharacterized protein</fullName>
    </submittedName>
</protein>
<feature type="chain" id="PRO_5040389976" evidence="1">
    <location>
        <begin position="23"/>
        <end position="287"/>
    </location>
</feature>
<keyword evidence="1" id="KW-0732">Signal</keyword>
<dbReference type="OrthoDB" id="6512861at2759"/>
<keyword evidence="3" id="KW-1185">Reference proteome</keyword>
<dbReference type="Proteomes" id="UP001153714">
    <property type="component" value="Chromosome 13"/>
</dbReference>
<dbReference type="EMBL" id="OU893344">
    <property type="protein sequence ID" value="CAG9784887.1"/>
    <property type="molecule type" value="Genomic_DNA"/>
</dbReference>
<accession>A0A9N9QWS9</accession>
<dbReference type="PANTHER" id="PTHR20997">
    <property type="entry name" value="EG:BACR42I17.2 PROTEIN-RELATED"/>
    <property type="match status" value="1"/>
</dbReference>
<gene>
    <name evidence="2" type="ORF">DIATSA_LOCUS2951</name>
</gene>
<reference evidence="2" key="2">
    <citation type="submission" date="2022-10" db="EMBL/GenBank/DDBJ databases">
        <authorList>
            <consortium name="ENA_rothamsted_submissions"/>
            <consortium name="culmorum"/>
            <person name="King R."/>
        </authorList>
    </citation>
    <scope>NUCLEOTIDE SEQUENCE</scope>
</reference>
<reference evidence="2" key="1">
    <citation type="submission" date="2021-12" db="EMBL/GenBank/DDBJ databases">
        <authorList>
            <person name="King R."/>
        </authorList>
    </citation>
    <scope>NUCLEOTIDE SEQUENCE</scope>
</reference>
<sequence>MIVKCFLIAFFIGEYLFYQCFTLPENFTVPPELEGKIDKNQLEGLQNQTMPAIKKKCEENGGPAAYENAKKAYEELTNCLKALVDPTKLQEEIEAAKPNGQVDEVFKGYCAKTPSFKKCFKNMTEAVKPCFTQKERDNLKTVYNVTEQVAEFICFKEGDRIALFIAEGGRECFEGKQEELHNCANKTLGTDYQIDPKNLSPDSIPDISFGEKQCRELSELQTCVVDALEKCPTPTTSNIVESMFKFIRKATPCADMSTESRKSEPSAATGLAVTSATIVLAIVSLFI</sequence>
<dbReference type="PANTHER" id="PTHR20997:SF2">
    <property type="entry name" value="EG:BACR42I17.2 PROTEIN-RELATED"/>
    <property type="match status" value="1"/>
</dbReference>
<proteinExistence type="predicted"/>